<dbReference type="Pfam" id="PF07727">
    <property type="entry name" value="RVT_2"/>
    <property type="match status" value="1"/>
</dbReference>
<dbReference type="EMBL" id="CP144692">
    <property type="protein sequence ID" value="WVY98601.1"/>
    <property type="molecule type" value="Genomic_DNA"/>
</dbReference>
<feature type="domain" description="Reverse transcriptase Ty1/copia-type" evidence="2">
    <location>
        <begin position="18"/>
        <end position="74"/>
    </location>
</feature>
<proteinExistence type="predicted"/>
<evidence type="ECO:0000259" key="2">
    <source>
        <dbReference type="Pfam" id="PF07727"/>
    </source>
</evidence>
<keyword evidence="1" id="KW-0812">Transmembrane</keyword>
<evidence type="ECO:0000313" key="4">
    <source>
        <dbReference type="Proteomes" id="UP001374535"/>
    </source>
</evidence>
<keyword evidence="1" id="KW-1133">Transmembrane helix</keyword>
<name>A0AAQ3MWY8_VIGMU</name>
<evidence type="ECO:0000313" key="3">
    <source>
        <dbReference type="EMBL" id="WVY98601.1"/>
    </source>
</evidence>
<gene>
    <name evidence="3" type="ORF">V8G54_030752</name>
</gene>
<sequence length="320" mass="37001">MRLSFINRYGIRCLFVLVFCIKQNLNGSVSKYKARLVTRRYNQVPGFDFKETFSSIIKLVTIRIILTLALIHGWDFTINMNATFSLKQLGRLDYFLGVEISYHSPTLVVLTQGKYIFDLLHKTMMIDAHFVFTPMASSYKLSKYTIVTQPDISYAVNKVCQILFTHWNLTGLLSNTFSTISRALLPMVFIWVLPLLPPFSLSLPYLMLTRRPMLMTENPPLGVVASTLNPIFHSKTKHLETDGFSICEQIQFQQLVVSHIPNLISGLIRQGASGGKAVLDIHYIDRRLFLWRERVKDWFLDKRNLTNWSDLSDQRLQIKK</sequence>
<dbReference type="AlphaFoldDB" id="A0AAQ3MWY8"/>
<keyword evidence="1" id="KW-0472">Membrane</keyword>
<reference evidence="3 4" key="1">
    <citation type="journal article" date="2023" name="Life. Sci Alliance">
        <title>Evolutionary insights into 3D genome organization and epigenetic landscape of Vigna mungo.</title>
        <authorList>
            <person name="Junaid A."/>
            <person name="Singh B."/>
            <person name="Bhatia S."/>
        </authorList>
    </citation>
    <scope>NUCLEOTIDE SEQUENCE [LARGE SCALE GENOMIC DNA]</scope>
    <source>
        <strain evidence="3">Urdbean</strain>
    </source>
</reference>
<organism evidence="3 4">
    <name type="scientific">Vigna mungo</name>
    <name type="common">Black gram</name>
    <name type="synonym">Phaseolus mungo</name>
    <dbReference type="NCBI Taxonomy" id="3915"/>
    <lineage>
        <taxon>Eukaryota</taxon>
        <taxon>Viridiplantae</taxon>
        <taxon>Streptophyta</taxon>
        <taxon>Embryophyta</taxon>
        <taxon>Tracheophyta</taxon>
        <taxon>Spermatophyta</taxon>
        <taxon>Magnoliopsida</taxon>
        <taxon>eudicotyledons</taxon>
        <taxon>Gunneridae</taxon>
        <taxon>Pentapetalae</taxon>
        <taxon>rosids</taxon>
        <taxon>fabids</taxon>
        <taxon>Fabales</taxon>
        <taxon>Fabaceae</taxon>
        <taxon>Papilionoideae</taxon>
        <taxon>50 kb inversion clade</taxon>
        <taxon>NPAAA clade</taxon>
        <taxon>indigoferoid/millettioid clade</taxon>
        <taxon>Phaseoleae</taxon>
        <taxon>Vigna</taxon>
    </lineage>
</organism>
<dbReference type="InterPro" id="IPR013103">
    <property type="entry name" value="RVT_2"/>
</dbReference>
<accession>A0AAQ3MWY8</accession>
<evidence type="ECO:0000256" key="1">
    <source>
        <dbReference type="SAM" id="Phobius"/>
    </source>
</evidence>
<feature type="transmembrane region" description="Helical" evidence="1">
    <location>
        <begin position="183"/>
        <end position="206"/>
    </location>
</feature>
<protein>
    <recommendedName>
        <fullName evidence="2">Reverse transcriptase Ty1/copia-type domain-containing protein</fullName>
    </recommendedName>
</protein>
<keyword evidence="4" id="KW-1185">Reference proteome</keyword>
<dbReference type="Proteomes" id="UP001374535">
    <property type="component" value="Chromosome 9"/>
</dbReference>